<dbReference type="EMBL" id="JADNRY010000379">
    <property type="protein sequence ID" value="KAF9058459.1"/>
    <property type="molecule type" value="Genomic_DNA"/>
</dbReference>
<evidence type="ECO:0000256" key="7">
    <source>
        <dbReference type="ARBA" id="ARBA00022723"/>
    </source>
</evidence>
<keyword evidence="10 13" id="KW-0408">Iron</keyword>
<evidence type="ECO:0000256" key="1">
    <source>
        <dbReference type="ARBA" id="ARBA00001971"/>
    </source>
</evidence>
<dbReference type="InterPro" id="IPR036396">
    <property type="entry name" value="Cyt_P450_sf"/>
</dbReference>
<dbReference type="GO" id="GO:0020037">
    <property type="term" value="F:heme binding"/>
    <property type="evidence" value="ECO:0007669"/>
    <property type="project" value="InterPro"/>
</dbReference>
<evidence type="ECO:0000256" key="6">
    <source>
        <dbReference type="ARBA" id="ARBA00022692"/>
    </source>
</evidence>
<name>A0A9P5TXS4_9AGAR</name>
<dbReference type="AlphaFoldDB" id="A0A9P5TXS4"/>
<evidence type="ECO:0000256" key="12">
    <source>
        <dbReference type="ARBA" id="ARBA00023136"/>
    </source>
</evidence>
<evidence type="ECO:0000256" key="4">
    <source>
        <dbReference type="ARBA" id="ARBA00010617"/>
    </source>
</evidence>
<sequence length="533" mass="59978">MTTSIFVVLVGLVSKFLLSRGSLEKYIPMPGGASFIWGHQKYVFESSAGSAYTTWFRTLNSHVLQIRGALGKPNILIIADPLAINHIMIRRIYQYREHLFCSLVIPFAPFLIDNVLQEHSEVSRPRIERLLGRSLGWVEGENEHKRMSQLVVHSFSWESVRSGAHNIYMAANTMLQKSNGCVTLDITKIMQQATLDAIGRYAFAHDFGGGRSDEANCILNSWRSMAEVAISLSGFYVGFTKEHVLMRTKDMQGLMLIRRVPILNRLPLRVIQSQGNVRRTIHAGIARELLIRNKDLLAQMSDEDVPEDLLFKLSKCIAGSETTAQALSYAIWELAKNPPVQDRLRAEVKTISPTFSFDQVQGSMPFLDAVTREILRLHPPTPYMERNAIEDDIIPLKYPLVDQGGKVHSEIRIHAGQTIVIPIHSVNRLTTSWGDGDVFRPDRWLEKDSLPLNEIVAGGWSSILTFSDGPRICTGYRLAIFEFKLFLAMIIDGFQFIDTGLKISDRYASTMNPVVVGEEKRGPQLPVTITLVD</sequence>
<comment type="pathway">
    <text evidence="3">Secondary metabolite biosynthesis; terpenoid biosynthesis.</text>
</comment>
<dbReference type="InterPro" id="IPR002401">
    <property type="entry name" value="Cyt_P450_E_grp-I"/>
</dbReference>
<dbReference type="GO" id="GO:0004497">
    <property type="term" value="F:monooxygenase activity"/>
    <property type="evidence" value="ECO:0007669"/>
    <property type="project" value="UniProtKB-KW"/>
</dbReference>
<proteinExistence type="inferred from homology"/>
<keyword evidence="12" id="KW-0472">Membrane</keyword>
<keyword evidence="16" id="KW-1185">Reference proteome</keyword>
<evidence type="ECO:0000256" key="13">
    <source>
        <dbReference type="PIRSR" id="PIRSR602401-1"/>
    </source>
</evidence>
<evidence type="ECO:0000256" key="11">
    <source>
        <dbReference type="ARBA" id="ARBA00023033"/>
    </source>
</evidence>
<evidence type="ECO:0000256" key="8">
    <source>
        <dbReference type="ARBA" id="ARBA00022989"/>
    </source>
</evidence>
<comment type="cofactor">
    <cofactor evidence="1 13">
        <name>heme</name>
        <dbReference type="ChEBI" id="CHEBI:30413"/>
    </cofactor>
</comment>
<dbReference type="PRINTS" id="PR00463">
    <property type="entry name" value="EP450I"/>
</dbReference>
<accession>A0A9P5TXS4</accession>
<evidence type="ECO:0000256" key="5">
    <source>
        <dbReference type="ARBA" id="ARBA00022617"/>
    </source>
</evidence>
<keyword evidence="5 13" id="KW-0349">Heme</keyword>
<evidence type="ECO:0000256" key="3">
    <source>
        <dbReference type="ARBA" id="ARBA00004721"/>
    </source>
</evidence>
<keyword evidence="7 13" id="KW-0479">Metal-binding</keyword>
<dbReference type="SUPFAM" id="SSF48264">
    <property type="entry name" value="Cytochrome P450"/>
    <property type="match status" value="1"/>
</dbReference>
<comment type="caution">
    <text evidence="15">The sequence shown here is derived from an EMBL/GenBank/DDBJ whole genome shotgun (WGS) entry which is preliminary data.</text>
</comment>
<dbReference type="InterPro" id="IPR001128">
    <property type="entry name" value="Cyt_P450"/>
</dbReference>
<keyword evidence="11" id="KW-0503">Monooxygenase</keyword>
<dbReference type="Pfam" id="PF00067">
    <property type="entry name" value="p450"/>
    <property type="match status" value="1"/>
</dbReference>
<keyword evidence="8" id="KW-1133">Transmembrane helix</keyword>
<keyword evidence="14" id="KW-0732">Signal</keyword>
<comment type="subcellular location">
    <subcellularLocation>
        <location evidence="2">Membrane</location>
    </subcellularLocation>
</comment>
<evidence type="ECO:0000313" key="16">
    <source>
        <dbReference type="Proteomes" id="UP000772434"/>
    </source>
</evidence>
<evidence type="ECO:0000256" key="14">
    <source>
        <dbReference type="SAM" id="SignalP"/>
    </source>
</evidence>
<dbReference type="PANTHER" id="PTHR24305">
    <property type="entry name" value="CYTOCHROME P450"/>
    <property type="match status" value="1"/>
</dbReference>
<keyword evidence="6" id="KW-0812">Transmembrane</keyword>
<feature type="binding site" description="axial binding residue" evidence="13">
    <location>
        <position position="473"/>
    </location>
    <ligand>
        <name>heme</name>
        <dbReference type="ChEBI" id="CHEBI:30413"/>
    </ligand>
    <ligandPart>
        <name>Fe</name>
        <dbReference type="ChEBI" id="CHEBI:18248"/>
    </ligandPart>
</feature>
<dbReference type="GO" id="GO:0016705">
    <property type="term" value="F:oxidoreductase activity, acting on paired donors, with incorporation or reduction of molecular oxygen"/>
    <property type="evidence" value="ECO:0007669"/>
    <property type="project" value="InterPro"/>
</dbReference>
<dbReference type="GO" id="GO:0005506">
    <property type="term" value="F:iron ion binding"/>
    <property type="evidence" value="ECO:0007669"/>
    <property type="project" value="InterPro"/>
</dbReference>
<keyword evidence="9" id="KW-0560">Oxidoreductase</keyword>
<dbReference type="Gene3D" id="1.10.630.10">
    <property type="entry name" value="Cytochrome P450"/>
    <property type="match status" value="1"/>
</dbReference>
<dbReference type="OrthoDB" id="1470350at2759"/>
<organism evidence="15 16">
    <name type="scientific">Rhodocollybia butyracea</name>
    <dbReference type="NCBI Taxonomy" id="206335"/>
    <lineage>
        <taxon>Eukaryota</taxon>
        <taxon>Fungi</taxon>
        <taxon>Dikarya</taxon>
        <taxon>Basidiomycota</taxon>
        <taxon>Agaricomycotina</taxon>
        <taxon>Agaricomycetes</taxon>
        <taxon>Agaricomycetidae</taxon>
        <taxon>Agaricales</taxon>
        <taxon>Marasmiineae</taxon>
        <taxon>Omphalotaceae</taxon>
        <taxon>Rhodocollybia</taxon>
    </lineage>
</organism>
<dbReference type="Proteomes" id="UP000772434">
    <property type="component" value="Unassembled WGS sequence"/>
</dbReference>
<evidence type="ECO:0000313" key="15">
    <source>
        <dbReference type="EMBL" id="KAF9058459.1"/>
    </source>
</evidence>
<dbReference type="PRINTS" id="PR00385">
    <property type="entry name" value="P450"/>
</dbReference>
<gene>
    <name evidence="15" type="ORF">BDP27DRAFT_1432763</name>
</gene>
<feature type="chain" id="PRO_5040193566" evidence="14">
    <location>
        <begin position="22"/>
        <end position="533"/>
    </location>
</feature>
<dbReference type="PANTHER" id="PTHR24305:SF166">
    <property type="entry name" value="CYTOCHROME P450 12A4, MITOCHONDRIAL-RELATED"/>
    <property type="match status" value="1"/>
</dbReference>
<comment type="similarity">
    <text evidence="4">Belongs to the cytochrome P450 family.</text>
</comment>
<reference evidence="15" key="1">
    <citation type="submission" date="2020-11" db="EMBL/GenBank/DDBJ databases">
        <authorList>
            <consortium name="DOE Joint Genome Institute"/>
            <person name="Ahrendt S."/>
            <person name="Riley R."/>
            <person name="Andreopoulos W."/>
            <person name="Labutti K."/>
            <person name="Pangilinan J."/>
            <person name="Ruiz-Duenas F.J."/>
            <person name="Barrasa J.M."/>
            <person name="Sanchez-Garcia M."/>
            <person name="Camarero S."/>
            <person name="Miyauchi S."/>
            <person name="Serrano A."/>
            <person name="Linde D."/>
            <person name="Babiker R."/>
            <person name="Drula E."/>
            <person name="Ayuso-Fernandez I."/>
            <person name="Pacheco R."/>
            <person name="Padilla G."/>
            <person name="Ferreira P."/>
            <person name="Barriuso J."/>
            <person name="Kellner H."/>
            <person name="Castanera R."/>
            <person name="Alfaro M."/>
            <person name="Ramirez L."/>
            <person name="Pisabarro A.G."/>
            <person name="Kuo A."/>
            <person name="Tritt A."/>
            <person name="Lipzen A."/>
            <person name="He G."/>
            <person name="Yan M."/>
            <person name="Ng V."/>
            <person name="Cullen D."/>
            <person name="Martin F."/>
            <person name="Rosso M.-N."/>
            <person name="Henrissat B."/>
            <person name="Hibbett D."/>
            <person name="Martinez A.T."/>
            <person name="Grigoriev I.V."/>
        </authorList>
    </citation>
    <scope>NUCLEOTIDE SEQUENCE</scope>
    <source>
        <strain evidence="15">AH 40177</strain>
    </source>
</reference>
<evidence type="ECO:0000256" key="2">
    <source>
        <dbReference type="ARBA" id="ARBA00004370"/>
    </source>
</evidence>
<dbReference type="GO" id="GO:0016020">
    <property type="term" value="C:membrane"/>
    <property type="evidence" value="ECO:0007669"/>
    <property type="project" value="UniProtKB-SubCell"/>
</dbReference>
<protein>
    <submittedName>
        <fullName evidence="15">Cytochrome P450</fullName>
    </submittedName>
</protein>
<dbReference type="InterPro" id="IPR050121">
    <property type="entry name" value="Cytochrome_P450_monoxygenase"/>
</dbReference>
<evidence type="ECO:0000256" key="9">
    <source>
        <dbReference type="ARBA" id="ARBA00023002"/>
    </source>
</evidence>
<evidence type="ECO:0000256" key="10">
    <source>
        <dbReference type="ARBA" id="ARBA00023004"/>
    </source>
</evidence>
<feature type="signal peptide" evidence="14">
    <location>
        <begin position="1"/>
        <end position="21"/>
    </location>
</feature>